<name>A0A1Y6K2D0_9LACO</name>
<dbReference type="EMBL" id="LT854705">
    <property type="protein sequence ID" value="SMS15521.1"/>
    <property type="molecule type" value="Genomic_DNA"/>
</dbReference>
<feature type="compositionally biased region" description="Basic and acidic residues" evidence="1">
    <location>
        <begin position="11"/>
        <end position="26"/>
    </location>
</feature>
<dbReference type="AlphaFoldDB" id="A0A1Y6K2D0"/>
<feature type="compositionally biased region" description="Polar residues" evidence="1">
    <location>
        <begin position="1"/>
        <end position="10"/>
    </location>
</feature>
<evidence type="ECO:0000256" key="1">
    <source>
        <dbReference type="SAM" id="MobiDB-lite"/>
    </source>
</evidence>
<organism evidence="2 3">
    <name type="scientific">Levilactobacillus zymae</name>
    <dbReference type="NCBI Taxonomy" id="267363"/>
    <lineage>
        <taxon>Bacteria</taxon>
        <taxon>Bacillati</taxon>
        <taxon>Bacillota</taxon>
        <taxon>Bacilli</taxon>
        <taxon>Lactobacillales</taxon>
        <taxon>Lactobacillaceae</taxon>
        <taxon>Levilactobacillus</taxon>
    </lineage>
</organism>
<protein>
    <submittedName>
        <fullName evidence="2">Uncharacterized protein</fullName>
    </submittedName>
</protein>
<feature type="region of interest" description="Disordered" evidence="1">
    <location>
        <begin position="1"/>
        <end position="26"/>
    </location>
</feature>
<sequence length="58" mass="6034">MVSQAQSPQQRLDRREAPAGVGHEDDARAAAALMAATLASDTVPSARKSVSSRSLVTI</sequence>
<accession>A0A1Y6K2D0</accession>
<evidence type="ECO:0000313" key="2">
    <source>
        <dbReference type="EMBL" id="SMS15521.1"/>
    </source>
</evidence>
<proteinExistence type="predicted"/>
<dbReference type="KEGG" id="lzy:LZ3411_2471"/>
<evidence type="ECO:0000313" key="3">
    <source>
        <dbReference type="Proteomes" id="UP000195412"/>
    </source>
</evidence>
<gene>
    <name evidence="2" type="ORF">LZ3411_2471</name>
</gene>
<reference evidence="3" key="1">
    <citation type="submission" date="2017-05" db="EMBL/GenBank/DDBJ databases">
        <authorList>
            <person name="Papadimitriou K."/>
        </authorList>
    </citation>
    <scope>NUCLEOTIDE SEQUENCE [LARGE SCALE GENOMIC DNA]</scope>
    <source>
        <strain evidence="3">ACA-DC 3411</strain>
    </source>
</reference>
<dbReference type="Proteomes" id="UP000195412">
    <property type="component" value="Chromosome I"/>
</dbReference>